<reference evidence="1" key="2">
    <citation type="journal article" date="2015" name="Fish Shellfish Immunol.">
        <title>Early steps in the European eel (Anguilla anguilla)-Vibrio vulnificus interaction in the gills: Role of the RtxA13 toxin.</title>
        <authorList>
            <person name="Callol A."/>
            <person name="Pajuelo D."/>
            <person name="Ebbesson L."/>
            <person name="Teles M."/>
            <person name="MacKenzie S."/>
            <person name="Amaro C."/>
        </authorList>
    </citation>
    <scope>NUCLEOTIDE SEQUENCE</scope>
</reference>
<accession>A0A0E9QSN4</accession>
<protein>
    <submittedName>
        <fullName evidence="1">Uncharacterized protein</fullName>
    </submittedName>
</protein>
<sequence length="31" mass="3333">MIGCAVNLLSRKEQPFPKCGQGGPINLVSFK</sequence>
<organism evidence="1">
    <name type="scientific">Anguilla anguilla</name>
    <name type="common">European freshwater eel</name>
    <name type="synonym">Muraena anguilla</name>
    <dbReference type="NCBI Taxonomy" id="7936"/>
    <lineage>
        <taxon>Eukaryota</taxon>
        <taxon>Metazoa</taxon>
        <taxon>Chordata</taxon>
        <taxon>Craniata</taxon>
        <taxon>Vertebrata</taxon>
        <taxon>Euteleostomi</taxon>
        <taxon>Actinopterygii</taxon>
        <taxon>Neopterygii</taxon>
        <taxon>Teleostei</taxon>
        <taxon>Anguilliformes</taxon>
        <taxon>Anguillidae</taxon>
        <taxon>Anguilla</taxon>
    </lineage>
</organism>
<reference evidence="1" key="1">
    <citation type="submission" date="2014-11" db="EMBL/GenBank/DDBJ databases">
        <authorList>
            <person name="Amaro Gonzalez C."/>
        </authorList>
    </citation>
    <scope>NUCLEOTIDE SEQUENCE</scope>
</reference>
<dbReference type="AlphaFoldDB" id="A0A0E9QSN4"/>
<proteinExistence type="predicted"/>
<dbReference type="EMBL" id="GBXM01088606">
    <property type="protein sequence ID" value="JAH19971.1"/>
    <property type="molecule type" value="Transcribed_RNA"/>
</dbReference>
<name>A0A0E9QSN4_ANGAN</name>
<evidence type="ECO:0000313" key="1">
    <source>
        <dbReference type="EMBL" id="JAH19971.1"/>
    </source>
</evidence>